<dbReference type="InterPro" id="IPR016914">
    <property type="entry name" value="TrmL"/>
</dbReference>
<evidence type="ECO:0000256" key="1">
    <source>
        <dbReference type="ARBA" id="ARBA00022490"/>
    </source>
</evidence>
<dbReference type="InterPro" id="IPR029026">
    <property type="entry name" value="tRNA_m1G_MTases_N"/>
</dbReference>
<proteinExistence type="inferred from homology"/>
<dbReference type="AlphaFoldDB" id="A0A7X2RWH7"/>
<dbReference type="GO" id="GO:0002131">
    <property type="term" value="P:wobble position cytosine ribose methylation"/>
    <property type="evidence" value="ECO:0007669"/>
    <property type="project" value="TreeGrafter"/>
</dbReference>
<accession>A0A7X2RWH7</accession>
<dbReference type="PIRSF" id="PIRSF029256">
    <property type="entry name" value="SpoU_TrmH_prd"/>
    <property type="match status" value="1"/>
</dbReference>
<dbReference type="HAMAP" id="MF_01885">
    <property type="entry name" value="tRNA_methyltr_TrmL"/>
    <property type="match status" value="1"/>
</dbReference>
<evidence type="ECO:0000256" key="5">
    <source>
        <dbReference type="ARBA" id="ARBA00022694"/>
    </source>
</evidence>
<dbReference type="GO" id="GO:0008175">
    <property type="term" value="F:tRNA methyltransferase activity"/>
    <property type="evidence" value="ECO:0007669"/>
    <property type="project" value="UniProtKB-UniRule"/>
</dbReference>
<evidence type="ECO:0000256" key="6">
    <source>
        <dbReference type="HAMAP-Rule" id="MF_01885"/>
    </source>
</evidence>
<dbReference type="CDD" id="cd18094">
    <property type="entry name" value="SpoU-like_TrmL"/>
    <property type="match status" value="1"/>
</dbReference>
<organism evidence="9 10">
    <name type="scientific">Pseudomonas karstica</name>
    <dbReference type="NCBI Taxonomy" id="1055468"/>
    <lineage>
        <taxon>Bacteria</taxon>
        <taxon>Pseudomonadati</taxon>
        <taxon>Pseudomonadota</taxon>
        <taxon>Gammaproteobacteria</taxon>
        <taxon>Pseudomonadales</taxon>
        <taxon>Pseudomonadaceae</taxon>
        <taxon>Pseudomonas</taxon>
    </lineage>
</organism>
<dbReference type="GO" id="GO:0042802">
    <property type="term" value="F:identical protein binding"/>
    <property type="evidence" value="ECO:0007669"/>
    <property type="project" value="UniProtKB-ARBA"/>
</dbReference>
<evidence type="ECO:0000256" key="2">
    <source>
        <dbReference type="ARBA" id="ARBA00022603"/>
    </source>
</evidence>
<keyword evidence="10" id="KW-1185">Reference proteome</keyword>
<evidence type="ECO:0000256" key="3">
    <source>
        <dbReference type="ARBA" id="ARBA00022679"/>
    </source>
</evidence>
<evidence type="ECO:0000259" key="8">
    <source>
        <dbReference type="Pfam" id="PF00588"/>
    </source>
</evidence>
<dbReference type="Gene3D" id="3.40.1280.10">
    <property type="match status" value="1"/>
</dbReference>
<reference evidence="9 10" key="1">
    <citation type="submission" date="2019-11" db="EMBL/GenBank/DDBJ databases">
        <title>Pseudmonas karstica sp. nov. and Pseudomonas spelaei sp. nov. from caves.</title>
        <authorList>
            <person name="Zeman M."/>
        </authorList>
    </citation>
    <scope>NUCLEOTIDE SEQUENCE [LARGE SCALE GENOMIC DNA]</scope>
    <source>
        <strain evidence="9 10">CCM 7891</strain>
    </source>
</reference>
<dbReference type="EC" id="2.1.1.207" evidence="6"/>
<feature type="binding site" evidence="6 7">
    <location>
        <position position="100"/>
    </location>
    <ligand>
        <name>S-adenosyl-L-methionine</name>
        <dbReference type="ChEBI" id="CHEBI:59789"/>
    </ligand>
</feature>
<dbReference type="GO" id="GO:0002132">
    <property type="term" value="P:wobble position uridine ribose methylation"/>
    <property type="evidence" value="ECO:0007669"/>
    <property type="project" value="TreeGrafter"/>
</dbReference>
<sequence>MFHVILFQPEIPPNTGNVIRLCANSGCHLHLIEPLGFDMDDKRLRRAGLDYHEYATLQRHADLPSCLESLGHPRLFAFTTKGSRPFHDASFVEGDAFLFGPESRGLPADVLDALPDGHRLRLPMREGCRSLNLSNTVAVAVYEGWRQLGFK</sequence>
<comment type="catalytic activity">
    <reaction evidence="6">
        <text>cytidine(34) in tRNA + S-adenosyl-L-methionine = 2'-O-methylcytidine(34) in tRNA + S-adenosyl-L-homocysteine + H(+)</text>
        <dbReference type="Rhea" id="RHEA:43084"/>
        <dbReference type="Rhea" id="RHEA-COMP:10331"/>
        <dbReference type="Rhea" id="RHEA-COMP:10332"/>
        <dbReference type="ChEBI" id="CHEBI:15378"/>
        <dbReference type="ChEBI" id="CHEBI:57856"/>
        <dbReference type="ChEBI" id="CHEBI:59789"/>
        <dbReference type="ChEBI" id="CHEBI:74495"/>
        <dbReference type="ChEBI" id="CHEBI:82748"/>
        <dbReference type="EC" id="2.1.1.207"/>
    </reaction>
</comment>
<dbReference type="Pfam" id="PF00588">
    <property type="entry name" value="SpoU_methylase"/>
    <property type="match status" value="1"/>
</dbReference>
<comment type="caution">
    <text evidence="6">Lacks conserved residue(s) required for the propagation of feature annotation.</text>
</comment>
<comment type="subcellular location">
    <subcellularLocation>
        <location evidence="6">Cytoplasm</location>
    </subcellularLocation>
</comment>
<dbReference type="Proteomes" id="UP000431485">
    <property type="component" value="Unassembled WGS sequence"/>
</dbReference>
<keyword evidence="4 6" id="KW-0949">S-adenosyl-L-methionine</keyword>
<dbReference type="GO" id="GO:0003723">
    <property type="term" value="F:RNA binding"/>
    <property type="evidence" value="ECO:0007669"/>
    <property type="project" value="InterPro"/>
</dbReference>
<dbReference type="SUPFAM" id="SSF75217">
    <property type="entry name" value="alpha/beta knot"/>
    <property type="match status" value="1"/>
</dbReference>
<feature type="binding site" evidence="6 7">
    <location>
        <position position="130"/>
    </location>
    <ligand>
        <name>S-adenosyl-L-methionine</name>
        <dbReference type="ChEBI" id="CHEBI:59789"/>
    </ligand>
</feature>
<comment type="function">
    <text evidence="6">Methylates the ribose at the nucleotide 34 wobble position in the two leucyl isoacceptors tRNA(Leu)(CmAA) and tRNA(Leu)(cmnm5UmAA). Catalyzes the methyl transfer from S-adenosyl-L-methionine to the 2'-OH of the wobble nucleotide.</text>
</comment>
<name>A0A7X2RWH7_9PSED</name>
<evidence type="ECO:0000313" key="9">
    <source>
        <dbReference type="EMBL" id="MTD21232.1"/>
    </source>
</evidence>
<dbReference type="PANTHER" id="PTHR42971">
    <property type="entry name" value="TRNA (CYTIDINE(34)-2'-O)-METHYLTRANSFERASE"/>
    <property type="match status" value="1"/>
</dbReference>
<evidence type="ECO:0000256" key="7">
    <source>
        <dbReference type="PIRSR" id="PIRSR029256-1"/>
    </source>
</evidence>
<dbReference type="InterPro" id="IPR029028">
    <property type="entry name" value="Alpha/beta_knot_MTases"/>
</dbReference>
<evidence type="ECO:0000256" key="4">
    <source>
        <dbReference type="ARBA" id="ARBA00022691"/>
    </source>
</evidence>
<comment type="catalytic activity">
    <reaction evidence="6">
        <text>5-carboxymethylaminomethyluridine(34) in tRNA(Leu) + S-adenosyl-L-methionine = 5-carboxymethylaminomethyl-2'-O-methyluridine(34) in tRNA(Leu) + S-adenosyl-L-homocysteine + H(+)</text>
        <dbReference type="Rhea" id="RHEA:43088"/>
        <dbReference type="Rhea" id="RHEA-COMP:10333"/>
        <dbReference type="Rhea" id="RHEA-COMP:10334"/>
        <dbReference type="ChEBI" id="CHEBI:15378"/>
        <dbReference type="ChEBI" id="CHEBI:57856"/>
        <dbReference type="ChEBI" id="CHEBI:59789"/>
        <dbReference type="ChEBI" id="CHEBI:74508"/>
        <dbReference type="ChEBI" id="CHEBI:74511"/>
        <dbReference type="EC" id="2.1.1.207"/>
    </reaction>
</comment>
<keyword evidence="1 6" id="KW-0963">Cytoplasm</keyword>
<dbReference type="FunFam" id="3.40.1280.10:FF:000002">
    <property type="entry name" value="Peptidylprolyl isomerase"/>
    <property type="match status" value="1"/>
</dbReference>
<evidence type="ECO:0000313" key="10">
    <source>
        <dbReference type="Proteomes" id="UP000431485"/>
    </source>
</evidence>
<keyword evidence="5 6" id="KW-0819">tRNA processing</keyword>
<dbReference type="EMBL" id="WLYI01000027">
    <property type="protein sequence ID" value="MTD21232.1"/>
    <property type="molecule type" value="Genomic_DNA"/>
</dbReference>
<dbReference type="RefSeq" id="WP_154744827.1">
    <property type="nucleotide sequence ID" value="NZ_JBHSTG010000048.1"/>
</dbReference>
<protein>
    <recommendedName>
        <fullName evidence="6">tRNA (cytidine(34)-2'-O)-methyltransferase</fullName>
        <ecNumber evidence="6">2.1.1.207</ecNumber>
    </recommendedName>
    <alternativeName>
        <fullName evidence="6">tRNA (cytidine/uridine-2'-O-)-methyltransferase TrmL</fullName>
    </alternativeName>
</protein>
<dbReference type="InterPro" id="IPR001537">
    <property type="entry name" value="SpoU_MeTrfase"/>
</dbReference>
<keyword evidence="2 6" id="KW-0489">Methyltransferase</keyword>
<comment type="caution">
    <text evidence="9">The sequence shown here is derived from an EMBL/GenBank/DDBJ whole genome shotgun (WGS) entry which is preliminary data.</text>
</comment>
<keyword evidence="3 6" id="KW-0808">Transferase</keyword>
<gene>
    <name evidence="6" type="primary">trmL</name>
    <name evidence="9" type="ORF">GIR22_19105</name>
</gene>
<dbReference type="PANTHER" id="PTHR42971:SF1">
    <property type="entry name" value="TRNA (CYTIDINE(34)-2'-O)-METHYLTRANSFERASE"/>
    <property type="match status" value="1"/>
</dbReference>
<dbReference type="OrthoDB" id="9789043at2"/>
<dbReference type="GO" id="GO:0005737">
    <property type="term" value="C:cytoplasm"/>
    <property type="evidence" value="ECO:0007669"/>
    <property type="project" value="UniProtKB-SubCell"/>
</dbReference>
<comment type="subunit">
    <text evidence="6">Homodimer.</text>
</comment>
<dbReference type="GO" id="GO:0008757">
    <property type="term" value="F:S-adenosylmethionine-dependent methyltransferase activity"/>
    <property type="evidence" value="ECO:0007669"/>
    <property type="project" value="UniProtKB-UniRule"/>
</dbReference>
<feature type="binding site" evidence="6 7">
    <location>
        <position position="122"/>
    </location>
    <ligand>
        <name>S-adenosyl-L-methionine</name>
        <dbReference type="ChEBI" id="CHEBI:59789"/>
    </ligand>
</feature>
<feature type="domain" description="tRNA/rRNA methyltransferase SpoU type" evidence="8">
    <location>
        <begin position="2"/>
        <end position="142"/>
    </location>
</feature>
<comment type="similarity">
    <text evidence="6">Belongs to the class IV-like SAM-binding methyltransferase superfamily. RNA methyltransferase TrmH family. TrmL subfamily.</text>
</comment>